<dbReference type="Proteomes" id="UP000191116">
    <property type="component" value="Unassembled WGS sequence"/>
</dbReference>
<accession>A0A1T4V1B3</accession>
<protein>
    <submittedName>
        <fullName evidence="1">Uncharacterized protein</fullName>
    </submittedName>
</protein>
<sequence length="334" mass="38540">MTMVTGLNVSQLALLNMNEVIKQEKDILLCKHADMIAISVMDFFKNNKEKQNLKPWFHGMPPESRAKLLYALTTESPNITDILAKKIRDVRSYETAPFGTVKLTDKENTQLKLGLSEESKRWAAVANLLSFWVNGNPVYRTIEDHQVEETFTRFNPQGQTMMVADYGNKLVPYIVWEKLKIFLDRSNSFLISSNVSPTERIDQQNIKKVIKKFNNYFSSYPKNKYEKVVKLLDGEEFSFIVYNGDFNLIGEIPTNNISLSLWKLGYYHIARSKVFPKEYKKSSLKKLIKEKLNSVLELITAQEDTIGKIENAKEIKDAIKQHDMNKLLELLGNI</sequence>
<reference evidence="1 2" key="1">
    <citation type="submission" date="2017-02" db="EMBL/GenBank/DDBJ databases">
        <authorList>
            <person name="Peterson S.W."/>
        </authorList>
    </citation>
    <scope>NUCLEOTIDE SEQUENCE [LARGE SCALE GENOMIC DNA]</scope>
    <source>
        <strain evidence="1 2">CECT 9189</strain>
    </source>
</reference>
<evidence type="ECO:0000313" key="2">
    <source>
        <dbReference type="Proteomes" id="UP000191116"/>
    </source>
</evidence>
<name>A0A1T4V1B3_9GAMM</name>
<proteinExistence type="predicted"/>
<dbReference type="OrthoDB" id="6172510at2"/>
<gene>
    <name evidence="1" type="ORF">CZ814_03994</name>
</gene>
<evidence type="ECO:0000313" key="1">
    <source>
        <dbReference type="EMBL" id="SKA58735.1"/>
    </source>
</evidence>
<dbReference type="RefSeq" id="WP_080176599.1">
    <property type="nucleotide sequence ID" value="NZ_AP024856.1"/>
</dbReference>
<dbReference type="EMBL" id="FUWP01000058">
    <property type="protein sequence ID" value="SKA58735.1"/>
    <property type="molecule type" value="Genomic_DNA"/>
</dbReference>
<dbReference type="AlphaFoldDB" id="A0A1T4V1B3"/>
<organism evidence="1 2">
    <name type="scientific">Photobacterium toruni</name>
    <dbReference type="NCBI Taxonomy" id="1935446"/>
    <lineage>
        <taxon>Bacteria</taxon>
        <taxon>Pseudomonadati</taxon>
        <taxon>Pseudomonadota</taxon>
        <taxon>Gammaproteobacteria</taxon>
        <taxon>Vibrionales</taxon>
        <taxon>Vibrionaceae</taxon>
        <taxon>Photobacterium</taxon>
    </lineage>
</organism>